<dbReference type="Proteomes" id="UP000249688">
    <property type="component" value="Unassembled WGS sequence"/>
</dbReference>
<keyword evidence="2" id="KW-0732">Signal</keyword>
<feature type="chain" id="PRO_5016169206" evidence="2">
    <location>
        <begin position="24"/>
        <end position="323"/>
    </location>
</feature>
<dbReference type="EMBL" id="QKYU01000010">
    <property type="protein sequence ID" value="PZW45960.1"/>
    <property type="molecule type" value="Genomic_DNA"/>
</dbReference>
<dbReference type="PIRSF" id="PIRSF017082">
    <property type="entry name" value="YflP"/>
    <property type="match status" value="1"/>
</dbReference>
<name>A0A2W7KE26_9PROT</name>
<comment type="similarity">
    <text evidence="1">Belongs to the UPF0065 (bug) family.</text>
</comment>
<dbReference type="InterPro" id="IPR042100">
    <property type="entry name" value="Bug_dom1"/>
</dbReference>
<organism evidence="3 4">
    <name type="scientific">Humitalea rosea</name>
    <dbReference type="NCBI Taxonomy" id="990373"/>
    <lineage>
        <taxon>Bacteria</taxon>
        <taxon>Pseudomonadati</taxon>
        <taxon>Pseudomonadota</taxon>
        <taxon>Alphaproteobacteria</taxon>
        <taxon>Acetobacterales</taxon>
        <taxon>Roseomonadaceae</taxon>
        <taxon>Humitalea</taxon>
    </lineage>
</organism>
<evidence type="ECO:0000256" key="2">
    <source>
        <dbReference type="SAM" id="SignalP"/>
    </source>
</evidence>
<gene>
    <name evidence="3" type="ORF">C8P66_110159</name>
</gene>
<dbReference type="SUPFAM" id="SSF53850">
    <property type="entry name" value="Periplasmic binding protein-like II"/>
    <property type="match status" value="1"/>
</dbReference>
<accession>A0A2W7KE26</accession>
<dbReference type="RefSeq" id="WP_158537199.1">
    <property type="nucleotide sequence ID" value="NZ_QKYU01000010.1"/>
</dbReference>
<protein>
    <submittedName>
        <fullName evidence="3">Tripartite-type tricarboxylate transporter receptor subunit TctC</fullName>
    </submittedName>
</protein>
<dbReference type="PANTHER" id="PTHR42928:SF5">
    <property type="entry name" value="BLR1237 PROTEIN"/>
    <property type="match status" value="1"/>
</dbReference>
<reference evidence="3 4" key="1">
    <citation type="submission" date="2018-06" db="EMBL/GenBank/DDBJ databases">
        <title>Genomic Encyclopedia of Archaeal and Bacterial Type Strains, Phase II (KMG-II): from individual species to whole genera.</title>
        <authorList>
            <person name="Goeker M."/>
        </authorList>
    </citation>
    <scope>NUCLEOTIDE SEQUENCE [LARGE SCALE GENOMIC DNA]</scope>
    <source>
        <strain evidence="3 4">DSM 24525</strain>
    </source>
</reference>
<evidence type="ECO:0000313" key="3">
    <source>
        <dbReference type="EMBL" id="PZW45960.1"/>
    </source>
</evidence>
<dbReference type="PANTHER" id="PTHR42928">
    <property type="entry name" value="TRICARBOXYLATE-BINDING PROTEIN"/>
    <property type="match status" value="1"/>
</dbReference>
<evidence type="ECO:0000313" key="4">
    <source>
        <dbReference type="Proteomes" id="UP000249688"/>
    </source>
</evidence>
<dbReference type="Gene3D" id="3.40.190.150">
    <property type="entry name" value="Bordetella uptake gene, domain 1"/>
    <property type="match status" value="1"/>
</dbReference>
<dbReference type="AlphaFoldDB" id="A0A2W7KE26"/>
<sequence length="323" mass="33876">MIPRRSLLAAPLAVPLLARPARAQGWAPERPLRLVIPLAPGGTADTLGRIIAEPLGAALGQPVIIENRPGGATSIAAIAVARAAPDGLTMLYAVPSVQIINPHLVKNMTYDAMGDFAPLIALMRAPKLLVVRTGLPVQDVAELIALAKSQPGGPSYASSGVFSSGHLAGAMFAQMAGIELLHVPFRGTAPAAQELMAGRVDMAFDTIATLLPLVREGRMRALAVSTTEPAAAAPELPPIARTLPGYYDASFNYLLVPARTPPEAIARLNAELNKILASPTVRARFATLGVEPLGGTPEWLGAEVQSESDRWKRVIQVGGLQTE</sequence>
<dbReference type="OrthoDB" id="7251639at2"/>
<proteinExistence type="inferred from homology"/>
<keyword evidence="3" id="KW-0675">Receptor</keyword>
<comment type="caution">
    <text evidence="3">The sequence shown here is derived from an EMBL/GenBank/DDBJ whole genome shotgun (WGS) entry which is preliminary data.</text>
</comment>
<dbReference type="Pfam" id="PF03401">
    <property type="entry name" value="TctC"/>
    <property type="match status" value="1"/>
</dbReference>
<evidence type="ECO:0000256" key="1">
    <source>
        <dbReference type="ARBA" id="ARBA00006987"/>
    </source>
</evidence>
<keyword evidence="4" id="KW-1185">Reference proteome</keyword>
<dbReference type="Gene3D" id="3.40.190.10">
    <property type="entry name" value="Periplasmic binding protein-like II"/>
    <property type="match status" value="1"/>
</dbReference>
<dbReference type="InterPro" id="IPR005064">
    <property type="entry name" value="BUG"/>
</dbReference>
<feature type="signal peptide" evidence="2">
    <location>
        <begin position="1"/>
        <end position="23"/>
    </location>
</feature>